<name>A0A382NJV1_9ZZZZ</name>
<feature type="region of interest" description="Disordered" evidence="1">
    <location>
        <begin position="1"/>
        <end position="29"/>
    </location>
</feature>
<dbReference type="EMBL" id="UINC01100141">
    <property type="protein sequence ID" value="SVC59962.1"/>
    <property type="molecule type" value="Genomic_DNA"/>
</dbReference>
<accession>A0A382NJV1</accession>
<protein>
    <submittedName>
        <fullName evidence="2">Uncharacterized protein</fullName>
    </submittedName>
</protein>
<organism evidence="2">
    <name type="scientific">marine metagenome</name>
    <dbReference type="NCBI Taxonomy" id="408172"/>
    <lineage>
        <taxon>unclassified sequences</taxon>
        <taxon>metagenomes</taxon>
        <taxon>ecological metagenomes</taxon>
    </lineage>
</organism>
<reference evidence="2" key="1">
    <citation type="submission" date="2018-05" db="EMBL/GenBank/DDBJ databases">
        <authorList>
            <person name="Lanie J.A."/>
            <person name="Ng W.-L."/>
            <person name="Kazmierczak K.M."/>
            <person name="Andrzejewski T.M."/>
            <person name="Davidsen T.M."/>
            <person name="Wayne K.J."/>
            <person name="Tettelin H."/>
            <person name="Glass J.I."/>
            <person name="Rusch D."/>
            <person name="Podicherti R."/>
            <person name="Tsui H.-C.T."/>
            <person name="Winkler M.E."/>
        </authorList>
    </citation>
    <scope>NUCLEOTIDE SEQUENCE</scope>
</reference>
<dbReference type="AlphaFoldDB" id="A0A382NJV1"/>
<proteinExistence type="predicted"/>
<sequence>MAWKQTGLVGTPYWEEPIGGPTGEKVSEPEQGALESTLELVKKSLWTLEINTQSTSGRLDKNNQSGPSYPLYKISKWGEPAVLDMMLETLVEMQHTLETSSIARHSDSPLEKSLENIRESTVSFNEKTERWHDDQTNLMVKGTDPRVAEAMKVDKVEKAVDDGMVTEKNVGLGFIAGQLKTIQKTLWSANHMLFGMHGALVGTAEDESEDAIKANKAAKEEKKQTGFLQGMWNKMKEKAKKSWFVENWKMIAAGLLVLLAPLKWIKKL</sequence>
<feature type="non-terminal residue" evidence="2">
    <location>
        <position position="268"/>
    </location>
</feature>
<gene>
    <name evidence="2" type="ORF">METZ01_LOCUS312816</name>
</gene>
<evidence type="ECO:0000313" key="2">
    <source>
        <dbReference type="EMBL" id="SVC59962.1"/>
    </source>
</evidence>
<evidence type="ECO:0000256" key="1">
    <source>
        <dbReference type="SAM" id="MobiDB-lite"/>
    </source>
</evidence>